<evidence type="ECO:0000313" key="3">
    <source>
        <dbReference type="Proteomes" id="UP000660729"/>
    </source>
</evidence>
<evidence type="ECO:0000313" key="2">
    <source>
        <dbReference type="EMBL" id="KAF7196782.1"/>
    </source>
</evidence>
<name>A0A8H6VNI1_9PEZI</name>
<evidence type="ECO:0000256" key="1">
    <source>
        <dbReference type="SAM" id="Phobius"/>
    </source>
</evidence>
<dbReference type="AlphaFoldDB" id="A0A8H6VNI1"/>
<organism evidence="2 3">
    <name type="scientific">Pseudocercospora fuligena</name>
    <dbReference type="NCBI Taxonomy" id="685502"/>
    <lineage>
        <taxon>Eukaryota</taxon>
        <taxon>Fungi</taxon>
        <taxon>Dikarya</taxon>
        <taxon>Ascomycota</taxon>
        <taxon>Pezizomycotina</taxon>
        <taxon>Dothideomycetes</taxon>
        <taxon>Dothideomycetidae</taxon>
        <taxon>Mycosphaerellales</taxon>
        <taxon>Mycosphaerellaceae</taxon>
        <taxon>Pseudocercospora</taxon>
    </lineage>
</organism>
<dbReference type="CDD" id="cd22997">
    <property type="entry name" value="GT_LH"/>
    <property type="match status" value="1"/>
</dbReference>
<keyword evidence="1" id="KW-0472">Membrane</keyword>
<dbReference type="EMBL" id="JABCIY010000022">
    <property type="protein sequence ID" value="KAF7196782.1"/>
    <property type="molecule type" value="Genomic_DNA"/>
</dbReference>
<sequence length="524" mass="59056">MLLPTRSGRPVIVPASVALFVILLILSFFHEPIRQKAFGSSSRPDDYILKHDNAGANETLHLVLPATKGGVDLCKTILTGAILGYPTPTLIAWNSTFENEGTIPLQCGLLGGGSHVAKITGVLEWLNALAPSAENDLVLMMDAYDIWFQLPPEVMISRFHMINAKADKRLASRLGKAYDAENIRQKIIFAAGKRCAPNQFHTIACYPVPESPLPDDLYGTHTDTIIGWSRHTSLKQRYLNSGYIMGRAKDMKLLFQRAMEKVENRNDHDSWDNGSGQSDFMYHGSDQSIFSIIFGEQEYQREVMRRRHLSIKDKALGRGKPKTSQIEGTVITDLLNPDFIHEPGEWKIGKVDEFGIGLDYYSDLGQQTVNTHDEFKYLKYNEDLMDQIRDGPNHIFNCKPRVTGQLPQDILGIAPPLEDETSWEGLPLLTNFCLNTIPVMIHHNGDKGARAWQWPMTWMQPQARKMLEGVLNKTDNTGQLGQPTGGVYLPAGEHMTWQEMCPVDYEFELFRDVPEPEKPPPPMR</sequence>
<accession>A0A8H6VNI1</accession>
<keyword evidence="3" id="KW-1185">Reference proteome</keyword>
<dbReference type="PANTHER" id="PTHR36587">
    <property type="entry name" value="EXPRESSION SITE-ASSOCIATED GENE 3 (ESAG3)-LIKE PROTEIN"/>
    <property type="match status" value="1"/>
</dbReference>
<keyword evidence="1" id="KW-0812">Transmembrane</keyword>
<proteinExistence type="predicted"/>
<comment type="caution">
    <text evidence="2">The sequence shown here is derived from an EMBL/GenBank/DDBJ whole genome shotgun (WGS) entry which is preliminary data.</text>
</comment>
<gene>
    <name evidence="2" type="ORF">HII31_01700</name>
</gene>
<dbReference type="Proteomes" id="UP000660729">
    <property type="component" value="Unassembled WGS sequence"/>
</dbReference>
<keyword evidence="1" id="KW-1133">Transmembrane helix</keyword>
<dbReference type="OrthoDB" id="422736at2759"/>
<dbReference type="PANTHER" id="PTHR36587:SF2">
    <property type="entry name" value="EXPRESSION SITE-ASSOCIATED GENE 3 (ESAG3)-LIKE PROTEIN"/>
    <property type="match status" value="1"/>
</dbReference>
<feature type="transmembrane region" description="Helical" evidence="1">
    <location>
        <begin position="12"/>
        <end position="30"/>
    </location>
</feature>
<reference evidence="2" key="1">
    <citation type="submission" date="2020-04" db="EMBL/GenBank/DDBJ databases">
        <title>Draft genome resource of the tomato pathogen Pseudocercospora fuligena.</title>
        <authorList>
            <person name="Zaccaron A."/>
        </authorList>
    </citation>
    <scope>NUCLEOTIDE SEQUENCE</scope>
    <source>
        <strain evidence="2">PF001</strain>
    </source>
</reference>
<protein>
    <submittedName>
        <fullName evidence="2">Uncharacterized protein</fullName>
    </submittedName>
</protein>